<evidence type="ECO:0000313" key="3">
    <source>
        <dbReference type="Proteomes" id="UP001239462"/>
    </source>
</evidence>
<organism evidence="2 3">
    <name type="scientific">Roseiconus lacunae</name>
    <dbReference type="NCBI Taxonomy" id="2605694"/>
    <lineage>
        <taxon>Bacteria</taxon>
        <taxon>Pseudomonadati</taxon>
        <taxon>Planctomycetota</taxon>
        <taxon>Planctomycetia</taxon>
        <taxon>Pirellulales</taxon>
        <taxon>Pirellulaceae</taxon>
        <taxon>Roseiconus</taxon>
    </lineage>
</organism>
<dbReference type="RefSeq" id="WP_289163345.1">
    <property type="nucleotide sequence ID" value="NZ_JASZZN010000006.1"/>
</dbReference>
<keyword evidence="1" id="KW-0812">Transmembrane</keyword>
<evidence type="ECO:0000313" key="2">
    <source>
        <dbReference type="EMBL" id="MDM4015821.1"/>
    </source>
</evidence>
<reference evidence="2 3" key="1">
    <citation type="submission" date="2023-06" db="EMBL/GenBank/DDBJ databases">
        <title>Roseiconus lacunae JC819 isolated from Gulf of Mannar region, Tamil Nadu.</title>
        <authorList>
            <person name="Pk S."/>
            <person name="Ch S."/>
            <person name="Ch V.R."/>
        </authorList>
    </citation>
    <scope>NUCLEOTIDE SEQUENCE [LARGE SCALE GENOMIC DNA]</scope>
    <source>
        <strain evidence="2 3">JC819</strain>
    </source>
</reference>
<feature type="transmembrane region" description="Helical" evidence="1">
    <location>
        <begin position="6"/>
        <end position="27"/>
    </location>
</feature>
<accession>A0ABT7PHU7</accession>
<comment type="caution">
    <text evidence="2">The sequence shown here is derived from an EMBL/GenBank/DDBJ whole genome shotgun (WGS) entry which is preliminary data.</text>
</comment>
<sequence length="144" mass="16015">MGSLFVSETIAMCLLAVAVVTGARVMFECSGAMQEFRGRDVLAGRLDAMLYLQIVVSTSICLLDIVLKLYWITHGPRDTVSTHWQIIYNYVIHCGLPALAYLIHASARRVVLDRDAFLVCRALRVARRKPPTTESTTERGNTGE</sequence>
<feature type="transmembrane region" description="Helical" evidence="1">
    <location>
        <begin position="84"/>
        <end position="104"/>
    </location>
</feature>
<evidence type="ECO:0008006" key="4">
    <source>
        <dbReference type="Google" id="ProtNLM"/>
    </source>
</evidence>
<name>A0ABT7PHU7_9BACT</name>
<keyword evidence="1" id="KW-0472">Membrane</keyword>
<keyword evidence="1" id="KW-1133">Transmembrane helix</keyword>
<feature type="transmembrane region" description="Helical" evidence="1">
    <location>
        <begin position="48"/>
        <end position="72"/>
    </location>
</feature>
<dbReference type="Proteomes" id="UP001239462">
    <property type="component" value="Unassembled WGS sequence"/>
</dbReference>
<dbReference type="EMBL" id="JASZZN010000006">
    <property type="protein sequence ID" value="MDM4015821.1"/>
    <property type="molecule type" value="Genomic_DNA"/>
</dbReference>
<protein>
    <recommendedName>
        <fullName evidence="4">MAPEG family protein</fullName>
    </recommendedName>
</protein>
<keyword evidence="3" id="KW-1185">Reference proteome</keyword>
<evidence type="ECO:0000256" key="1">
    <source>
        <dbReference type="SAM" id="Phobius"/>
    </source>
</evidence>
<proteinExistence type="predicted"/>
<gene>
    <name evidence="2" type="ORF">QTN89_10300</name>
</gene>